<dbReference type="GO" id="GO:0016740">
    <property type="term" value="F:transferase activity"/>
    <property type="evidence" value="ECO:0007669"/>
    <property type="project" value="TreeGrafter"/>
</dbReference>
<dbReference type="SMART" id="SM00849">
    <property type="entry name" value="Lactamase_B"/>
    <property type="match status" value="1"/>
</dbReference>
<reference evidence="2" key="2">
    <citation type="submission" date="2006-05" db="EMBL/GenBank/DDBJ databases">
        <title>Sequencing of the draft genome and assembly of Desulfuromonas acetoxidans DSM 684.</title>
        <authorList>
            <consortium name="US DOE Joint Genome Institute (JGI-PGF)"/>
            <person name="Copeland A."/>
            <person name="Lucas S."/>
            <person name="Lapidus A."/>
            <person name="Barry K."/>
            <person name="Detter J.C."/>
            <person name="Glavina del Rio T."/>
            <person name="Hammon N."/>
            <person name="Israni S."/>
            <person name="Dalin E."/>
            <person name="Tice H."/>
            <person name="Bruce D."/>
            <person name="Pitluck S."/>
            <person name="Richardson P."/>
        </authorList>
    </citation>
    <scope>NUCLEOTIDE SEQUENCE [LARGE SCALE GENOMIC DNA]</scope>
    <source>
        <strain evidence="2">DSM 684</strain>
    </source>
</reference>
<dbReference type="OrthoDB" id="9803916at2"/>
<dbReference type="InterPro" id="IPR036866">
    <property type="entry name" value="RibonucZ/Hydroxyglut_hydro"/>
</dbReference>
<accession>Q1JZJ8</accession>
<dbReference type="CDD" id="cd07713">
    <property type="entry name" value="DHPS-like_MBL-fold"/>
    <property type="match status" value="1"/>
</dbReference>
<name>Q1JZJ8_DESA6</name>
<organism evidence="2 3">
    <name type="scientific">Desulfuromonas acetoxidans (strain DSM 684 / 11070)</name>
    <dbReference type="NCBI Taxonomy" id="281689"/>
    <lineage>
        <taxon>Bacteria</taxon>
        <taxon>Pseudomonadati</taxon>
        <taxon>Thermodesulfobacteriota</taxon>
        <taxon>Desulfuromonadia</taxon>
        <taxon>Desulfuromonadales</taxon>
        <taxon>Desulfuromonadaceae</taxon>
        <taxon>Desulfuromonas</taxon>
    </lineage>
</organism>
<evidence type="ECO:0000313" key="2">
    <source>
        <dbReference type="EMBL" id="EAT15569.1"/>
    </source>
</evidence>
<protein>
    <submittedName>
        <fullName evidence="2">Beta-lactamase-like</fullName>
    </submittedName>
</protein>
<dbReference type="InterPro" id="IPR041712">
    <property type="entry name" value="DHPS-like_MBL-fold"/>
</dbReference>
<comment type="caution">
    <text evidence="2">The sequence shown here is derived from an EMBL/GenBank/DDBJ whole genome shotgun (WGS) entry which is preliminary data.</text>
</comment>
<keyword evidence="3" id="KW-1185">Reference proteome</keyword>
<dbReference type="RefSeq" id="WP_006000462.1">
    <property type="nucleotide sequence ID" value="NZ_AAEW02000009.1"/>
</dbReference>
<proteinExistence type="predicted"/>
<sequence length="275" mass="29875">MKLTILCENTVGRAIPAIGEHGFACWLETDDGSFLIDTGQGFGIIQNARVLEKDLSQFDGVVLSHGHYDHAGGLEAVLRVRGEVPVYAHPDIFEPRFSRTPHSLRFIGIPQRRELLETLGAQFHETPQFQQIAEQVFVTGAIPRTSDFEVGDGNLVQPDGQGGYIADPFADDMAVVVDTPKGLVVILGCAHSGIINTLNYIAEVMQREHFYAVVGGTHLGPVSSEQFELTVAALQGFNIEKIGVSHCTGQARAAQLRNLFPSQFFYGSVGAVLEV</sequence>
<dbReference type="PANTHER" id="PTHR13754">
    <property type="entry name" value="METALLO-BETA-LACTAMASE SUPERFAMILY PROTEIN"/>
    <property type="match status" value="1"/>
</dbReference>
<dbReference type="InterPro" id="IPR001279">
    <property type="entry name" value="Metallo-B-lactamas"/>
</dbReference>
<dbReference type="InterPro" id="IPR052926">
    <property type="entry name" value="Metallo-beta-lactamase_dom"/>
</dbReference>
<evidence type="ECO:0000313" key="3">
    <source>
        <dbReference type="Proteomes" id="UP000005695"/>
    </source>
</evidence>
<evidence type="ECO:0000259" key="1">
    <source>
        <dbReference type="SMART" id="SM00849"/>
    </source>
</evidence>
<dbReference type="Pfam" id="PF00753">
    <property type="entry name" value="Lactamase_B"/>
    <property type="match status" value="1"/>
</dbReference>
<dbReference type="AlphaFoldDB" id="Q1JZJ8"/>
<reference evidence="2" key="1">
    <citation type="submission" date="2006-05" db="EMBL/GenBank/DDBJ databases">
        <title>Annotation of the draft genome assembly of Desulfuromonas acetoxidans DSM 684.</title>
        <authorList>
            <consortium name="US DOE Joint Genome Institute (JGI-ORNL)"/>
            <person name="Larimer F."/>
            <person name="Land M."/>
            <person name="Hauser L."/>
        </authorList>
    </citation>
    <scope>NUCLEOTIDE SEQUENCE [LARGE SCALE GENOMIC DNA]</scope>
    <source>
        <strain evidence="2">DSM 684</strain>
    </source>
</reference>
<dbReference type="PANTHER" id="PTHR13754:SF13">
    <property type="entry name" value="METALLO-BETA-LACTAMASE SUPERFAMILY PROTEIN (AFU_ORTHOLOGUE AFUA_3G07630)"/>
    <property type="match status" value="1"/>
</dbReference>
<dbReference type="EMBL" id="AAEW02000009">
    <property type="protein sequence ID" value="EAT15569.1"/>
    <property type="molecule type" value="Genomic_DNA"/>
</dbReference>
<feature type="domain" description="Metallo-beta-lactamase" evidence="1">
    <location>
        <begin position="21"/>
        <end position="191"/>
    </location>
</feature>
<dbReference type="Gene3D" id="3.60.15.10">
    <property type="entry name" value="Ribonuclease Z/Hydroxyacylglutathione hydrolase-like"/>
    <property type="match status" value="1"/>
</dbReference>
<gene>
    <name evidence="2" type="ORF">Dace_1431</name>
</gene>
<dbReference type="SUPFAM" id="SSF56281">
    <property type="entry name" value="Metallo-hydrolase/oxidoreductase"/>
    <property type="match status" value="1"/>
</dbReference>
<dbReference type="Proteomes" id="UP000005695">
    <property type="component" value="Unassembled WGS sequence"/>
</dbReference>